<comment type="caution">
    <text evidence="3">The sequence shown here is derived from an EMBL/GenBank/DDBJ whole genome shotgun (WGS) entry which is preliminary data.</text>
</comment>
<keyword evidence="2" id="KW-1133">Transmembrane helix</keyword>
<feature type="region of interest" description="Disordered" evidence="1">
    <location>
        <begin position="84"/>
        <end position="174"/>
    </location>
</feature>
<organism evidence="3">
    <name type="scientific">Streptococcus parasanguinis</name>
    <dbReference type="NCBI Taxonomy" id="1318"/>
    <lineage>
        <taxon>Bacteria</taxon>
        <taxon>Bacillati</taxon>
        <taxon>Bacillota</taxon>
        <taxon>Bacilli</taxon>
        <taxon>Lactobacillales</taxon>
        <taxon>Streptococcaceae</taxon>
        <taxon>Streptococcus</taxon>
    </lineage>
</organism>
<dbReference type="RefSeq" id="WP_155214292.1">
    <property type="nucleotide sequence ID" value="NZ_WMZE01000003.1"/>
</dbReference>
<accession>A0A6A8V7S1</accession>
<feature type="compositionally biased region" description="Basic and acidic residues" evidence="1">
    <location>
        <begin position="279"/>
        <end position="294"/>
    </location>
</feature>
<dbReference type="AlphaFoldDB" id="A0A6A8V7S1"/>
<proteinExistence type="predicted"/>
<keyword evidence="2" id="KW-0812">Transmembrane</keyword>
<feature type="compositionally biased region" description="Polar residues" evidence="1">
    <location>
        <begin position="84"/>
        <end position="97"/>
    </location>
</feature>
<feature type="region of interest" description="Disordered" evidence="1">
    <location>
        <begin position="278"/>
        <end position="303"/>
    </location>
</feature>
<feature type="compositionally biased region" description="Basic and acidic residues" evidence="1">
    <location>
        <begin position="98"/>
        <end position="174"/>
    </location>
</feature>
<name>A0A6A8V7S1_STRPA</name>
<dbReference type="EMBL" id="WMZE01000003">
    <property type="protein sequence ID" value="MTS01604.1"/>
    <property type="molecule type" value="Genomic_DNA"/>
</dbReference>
<protein>
    <submittedName>
        <fullName evidence="3">Calcium-binding protein</fullName>
    </submittedName>
</protein>
<evidence type="ECO:0000313" key="3">
    <source>
        <dbReference type="EMBL" id="MTS01604.1"/>
    </source>
</evidence>
<reference evidence="3" key="1">
    <citation type="journal article" date="2019" name="Nat. Med.">
        <title>A library of human gut bacterial isolates paired with longitudinal multiomics data enables mechanistic microbiome research.</title>
        <authorList>
            <person name="Poyet M."/>
            <person name="Groussin M."/>
            <person name="Gibbons S.M."/>
            <person name="Avila-Pacheco J."/>
            <person name="Jiang X."/>
            <person name="Kearney S.M."/>
            <person name="Perrotta A.R."/>
            <person name="Berdy B."/>
            <person name="Zhao S."/>
            <person name="Lieberman T.D."/>
            <person name="Swanson P.K."/>
            <person name="Smith M."/>
            <person name="Roesemann S."/>
            <person name="Alexander J.E."/>
            <person name="Rich S.A."/>
            <person name="Livny J."/>
            <person name="Vlamakis H."/>
            <person name="Clish C."/>
            <person name="Bullock K."/>
            <person name="Deik A."/>
            <person name="Scott J."/>
            <person name="Pierce K.A."/>
            <person name="Xavier R.J."/>
            <person name="Alm E.J."/>
        </authorList>
    </citation>
    <scope>NUCLEOTIDE SEQUENCE</scope>
    <source>
        <strain evidence="3">BIOML-A6</strain>
    </source>
</reference>
<gene>
    <name evidence="3" type="ORF">GMC90_07250</name>
</gene>
<evidence type="ECO:0000256" key="2">
    <source>
        <dbReference type="SAM" id="Phobius"/>
    </source>
</evidence>
<feature type="transmembrane region" description="Helical" evidence="2">
    <location>
        <begin position="32"/>
        <end position="48"/>
    </location>
</feature>
<keyword evidence="2" id="KW-0472">Membrane</keyword>
<sequence>MKKFVDYIMAQPVWKVVLYGLGILLMISNPEIILPLLFFGGIGFAWYFAKKKPNATKRNIAAIASILAVGGTYLINPNIASTKQEEQAQATHLASTPSKKDENAKKEAEAKREKEAKEKAEKEKAEKEKKAKEEQERKEKEKAEKEKAEKEKKAKEEQERKEKEEQDKKEAEAKKLAAQAEDAVQALENNQVTENIAPAQAAIANVADQGTKDRLTHRVVLVQNAITVRAQQAEQARQAAAATPQPQPAADQEQRIVYVAQYGNSPAYWYNINNMPSNTRKDKVIKMSEADAIRAGKHHSNKE</sequence>
<feature type="transmembrane region" description="Helical" evidence="2">
    <location>
        <begin position="7"/>
        <end position="26"/>
    </location>
</feature>
<evidence type="ECO:0000256" key="1">
    <source>
        <dbReference type="SAM" id="MobiDB-lite"/>
    </source>
</evidence>